<proteinExistence type="predicted"/>
<protein>
    <submittedName>
        <fullName evidence="1">Uncharacterized protein</fullName>
    </submittedName>
</protein>
<evidence type="ECO:0000313" key="1">
    <source>
        <dbReference type="EMBL" id="MBB3206821.1"/>
    </source>
</evidence>
<sequence length="27" mass="2810">MESAPNQPTAEDIADLVVKRLVEGGGI</sequence>
<organism evidence="1 3">
    <name type="scientific">Aporhodopirellula rubra</name>
    <dbReference type="NCBI Taxonomy" id="980271"/>
    <lineage>
        <taxon>Bacteria</taxon>
        <taxon>Pseudomonadati</taxon>
        <taxon>Planctomycetota</taxon>
        <taxon>Planctomycetia</taxon>
        <taxon>Pirellulales</taxon>
        <taxon>Pirellulaceae</taxon>
        <taxon>Aporhodopirellula</taxon>
    </lineage>
</organism>
<dbReference type="Proteomes" id="UP000536179">
    <property type="component" value="Unassembled WGS sequence"/>
</dbReference>
<comment type="caution">
    <text evidence="1">The sequence shown here is derived from an EMBL/GenBank/DDBJ whole genome shotgun (WGS) entry which is preliminary data.</text>
</comment>
<keyword evidence="3" id="KW-1185">Reference proteome</keyword>
<dbReference type="AlphaFoldDB" id="A0A7W5DYF4"/>
<evidence type="ECO:0000313" key="3">
    <source>
        <dbReference type="Proteomes" id="UP000536179"/>
    </source>
</evidence>
<feature type="non-terminal residue" evidence="1">
    <location>
        <position position="27"/>
    </location>
</feature>
<evidence type="ECO:0000313" key="2">
    <source>
        <dbReference type="EMBL" id="MBB3208738.1"/>
    </source>
</evidence>
<name>A0A7W5DYF4_9BACT</name>
<reference evidence="1 3" key="1">
    <citation type="submission" date="2020-08" db="EMBL/GenBank/DDBJ databases">
        <title>Genomic Encyclopedia of Type Strains, Phase III (KMG-III): the genomes of soil and plant-associated and newly described type strains.</title>
        <authorList>
            <person name="Whitman W."/>
        </authorList>
    </citation>
    <scope>NUCLEOTIDE SEQUENCE [LARGE SCALE GENOMIC DNA]</scope>
    <source>
        <strain evidence="1 3">CECT 8075</strain>
    </source>
</reference>
<dbReference type="EMBL" id="JACHXU010000018">
    <property type="protein sequence ID" value="MBB3208738.1"/>
    <property type="molecule type" value="Genomic_DNA"/>
</dbReference>
<accession>A0A7W5DYF4</accession>
<gene>
    <name evidence="1" type="ORF">FHS27_002635</name>
    <name evidence="2" type="ORF">FHS27_004571</name>
</gene>
<dbReference type="EMBL" id="JACHXU010000008">
    <property type="protein sequence ID" value="MBB3206821.1"/>
    <property type="molecule type" value="Genomic_DNA"/>
</dbReference>